<dbReference type="InterPro" id="IPR058982">
    <property type="entry name" value="Beta-barrel_AprE"/>
</dbReference>
<dbReference type="PRINTS" id="PR01490">
    <property type="entry name" value="RTXTOXIND"/>
</dbReference>
<dbReference type="Proteomes" id="UP000267464">
    <property type="component" value="Unassembled WGS sequence"/>
</dbReference>
<dbReference type="GO" id="GO:1990961">
    <property type="term" value="P:xenobiotic detoxification by transmembrane export across the plasma membrane"/>
    <property type="evidence" value="ECO:0007669"/>
    <property type="project" value="InterPro"/>
</dbReference>
<keyword evidence="2" id="KW-1133">Transmembrane helix</keyword>
<organism evidence="4 5">
    <name type="scientific">Piscinibacter terrae</name>
    <dbReference type="NCBI Taxonomy" id="2496871"/>
    <lineage>
        <taxon>Bacteria</taxon>
        <taxon>Pseudomonadati</taxon>
        <taxon>Pseudomonadota</taxon>
        <taxon>Betaproteobacteria</taxon>
        <taxon>Burkholderiales</taxon>
        <taxon>Sphaerotilaceae</taxon>
        <taxon>Piscinibacter</taxon>
    </lineage>
</organism>
<evidence type="ECO:0000256" key="2">
    <source>
        <dbReference type="SAM" id="Phobius"/>
    </source>
</evidence>
<dbReference type="GO" id="GO:0019898">
    <property type="term" value="C:extrinsic component of membrane"/>
    <property type="evidence" value="ECO:0007669"/>
    <property type="project" value="InterPro"/>
</dbReference>
<dbReference type="SUPFAM" id="SSF51230">
    <property type="entry name" value="Single hybrid motif"/>
    <property type="match status" value="1"/>
</dbReference>
<evidence type="ECO:0000259" key="3">
    <source>
        <dbReference type="Pfam" id="PF26002"/>
    </source>
</evidence>
<evidence type="ECO:0000313" key="4">
    <source>
        <dbReference type="EMBL" id="RQP25220.1"/>
    </source>
</evidence>
<keyword evidence="2" id="KW-0472">Membrane</keyword>
<keyword evidence="1" id="KW-0175">Coiled coil</keyword>
<dbReference type="Gene3D" id="2.40.50.100">
    <property type="match status" value="1"/>
</dbReference>
<dbReference type="AlphaFoldDB" id="A0A3N7HSG3"/>
<dbReference type="EMBL" id="QUSW01000002">
    <property type="protein sequence ID" value="RQP25220.1"/>
    <property type="molecule type" value="Genomic_DNA"/>
</dbReference>
<dbReference type="RefSeq" id="WP_124540129.1">
    <property type="nucleotide sequence ID" value="NZ_QUSW01000002.1"/>
</dbReference>
<accession>A0A3N7HSG3</accession>
<feature type="coiled-coil region" evidence="1">
    <location>
        <begin position="142"/>
        <end position="260"/>
    </location>
</feature>
<keyword evidence="5" id="KW-1185">Reference proteome</keyword>
<name>A0A3N7HSG3_9BURK</name>
<sequence>MKAPLFRPAAIAAQCNTLYGDTSIARGPRTSLLVVAALLAVLSLIAFAVWGQYTRKEHVLGYLAPTSGLIKVYTPQTGTVLEKRVSEGQAVRQGDVLMVISSERSSTSTRDAQAAVLAQLGERRDSLKREQDKQAQIDQLAAASVQQRIRGLSAEIEQARAQLELQRSRVASAETTIKRYEGLVASRFMSDAALQQKQEELLDQRGQFASLQRSIAALTRDLDAARTELAASSLKQSNNSAQLERQVSELQQQLTETDSRRTVVLTATADGVVTTILADVGQSATTSAPLMSILPAGASLEAQLLVPTRAAGFIKPGQKVALRYQAFPYQRFGHHEGEVTRVGRSVIQPNETSLPVAVNEPVYRVTVKLPSQGVMAYGQAMNLQSGMGVDADIWLDTRRVIEWFFEPILSVTGRV</sequence>
<dbReference type="Pfam" id="PF26002">
    <property type="entry name" value="Beta-barrel_AprE"/>
    <property type="match status" value="1"/>
</dbReference>
<dbReference type="Gene3D" id="6.10.140.1990">
    <property type="match status" value="1"/>
</dbReference>
<dbReference type="GO" id="GO:1990195">
    <property type="term" value="C:macrolide transmembrane transporter complex"/>
    <property type="evidence" value="ECO:0007669"/>
    <property type="project" value="InterPro"/>
</dbReference>
<feature type="transmembrane region" description="Helical" evidence="2">
    <location>
        <begin position="32"/>
        <end position="53"/>
    </location>
</feature>
<comment type="caution">
    <text evidence="4">The sequence shown here is derived from an EMBL/GenBank/DDBJ whole genome shotgun (WGS) entry which is preliminary data.</text>
</comment>
<dbReference type="InterPro" id="IPR030190">
    <property type="entry name" value="MacA_alpha-hairpin_sf"/>
</dbReference>
<dbReference type="Gene3D" id="2.40.30.170">
    <property type="match status" value="1"/>
</dbReference>
<dbReference type="PANTHER" id="PTHR30386:SF28">
    <property type="entry name" value="EXPORTED PROTEIN"/>
    <property type="match status" value="1"/>
</dbReference>
<keyword evidence="2" id="KW-0812">Transmembrane</keyword>
<gene>
    <name evidence="4" type="ORF">DZC73_10305</name>
</gene>
<evidence type="ECO:0000313" key="5">
    <source>
        <dbReference type="Proteomes" id="UP000267464"/>
    </source>
</evidence>
<dbReference type="InterPro" id="IPR011053">
    <property type="entry name" value="Single_hybrid_motif"/>
</dbReference>
<reference evidence="4 5" key="2">
    <citation type="submission" date="2018-12" db="EMBL/GenBank/DDBJ databases">
        <title>Rhizobacter gummiphilus sp. nov., a rubber-degrading bacterium isolated from the soil of a botanical garden in Japan.</title>
        <authorList>
            <person name="Shunsuke S.S."/>
        </authorList>
    </citation>
    <scope>NUCLEOTIDE SEQUENCE [LARGE SCALE GENOMIC DNA]</scope>
    <source>
        <strain evidence="4 5">S-16</strain>
    </source>
</reference>
<evidence type="ECO:0000256" key="1">
    <source>
        <dbReference type="SAM" id="Coils"/>
    </source>
</evidence>
<proteinExistence type="predicted"/>
<feature type="domain" description="AprE-like beta-barrel" evidence="3">
    <location>
        <begin position="302"/>
        <end position="393"/>
    </location>
</feature>
<dbReference type="OrthoDB" id="9775513at2"/>
<dbReference type="PANTHER" id="PTHR30386">
    <property type="entry name" value="MEMBRANE FUSION SUBUNIT OF EMRAB-TOLC MULTIDRUG EFFLUX PUMP"/>
    <property type="match status" value="1"/>
</dbReference>
<dbReference type="InterPro" id="IPR050739">
    <property type="entry name" value="MFP"/>
</dbReference>
<reference evidence="4 5" key="1">
    <citation type="submission" date="2018-08" db="EMBL/GenBank/DDBJ databases">
        <authorList>
            <person name="Khan S.A."/>
            <person name="Jeon C.O."/>
            <person name="Chun B.H."/>
            <person name="Jeong S.E."/>
        </authorList>
    </citation>
    <scope>NUCLEOTIDE SEQUENCE [LARGE SCALE GENOMIC DNA]</scope>
    <source>
        <strain evidence="4 5">S-16</strain>
    </source>
</reference>
<protein>
    <submittedName>
        <fullName evidence="4">HlyD family efflux transporter periplasmic adaptor subunit</fullName>
    </submittedName>
</protein>